<reference evidence="2 3" key="1">
    <citation type="submission" date="2014-03" db="EMBL/GenBank/DDBJ databases">
        <title>Genomics of Bifidobacteria.</title>
        <authorList>
            <person name="Ventura M."/>
            <person name="Milani C."/>
            <person name="Lugli G.A."/>
        </authorList>
    </citation>
    <scope>NUCLEOTIDE SEQUENCE [LARGE SCALE GENOMIC DNA]</scope>
    <source>
        <strain evidence="2 3">LMG 11586</strain>
    </source>
</reference>
<evidence type="ECO:0000313" key="3">
    <source>
        <dbReference type="Proteomes" id="UP000029046"/>
    </source>
</evidence>
<evidence type="ECO:0000313" key="2">
    <source>
        <dbReference type="EMBL" id="KFI60311.1"/>
    </source>
</evidence>
<dbReference type="OrthoDB" id="9865279at2"/>
<feature type="region of interest" description="Disordered" evidence="1">
    <location>
        <begin position="1"/>
        <end position="36"/>
    </location>
</feature>
<protein>
    <submittedName>
        <fullName evidence="2">Uncharacterized protein</fullName>
    </submittedName>
</protein>
<comment type="caution">
    <text evidence="2">The sequence shown here is derived from an EMBL/GenBank/DDBJ whole genome shotgun (WGS) entry which is preliminary data.</text>
</comment>
<dbReference type="eggNOG" id="ENOG50325Z5">
    <property type="taxonomic scope" value="Bacteria"/>
</dbReference>
<keyword evidence="3" id="KW-1185">Reference proteome</keyword>
<gene>
    <name evidence="2" type="ORF">BIGA_0898</name>
</gene>
<proteinExistence type="predicted"/>
<dbReference type="EMBL" id="JGYX01000005">
    <property type="protein sequence ID" value="KFI60311.1"/>
    <property type="molecule type" value="Genomic_DNA"/>
</dbReference>
<name>A0A087ANG1_9BIFI</name>
<sequence>MTDRPSPISGTVPPKRTRFGQPGANPSGDQQAAANAKHLKNKLLAALAANPDELAKLLDDPKTPAIIRKLTAPLKPSQFTALEALTQPSTGELRYILDLYREALK</sequence>
<dbReference type="AlphaFoldDB" id="A0A087ANG1"/>
<dbReference type="Proteomes" id="UP000029046">
    <property type="component" value="Unassembled WGS sequence"/>
</dbReference>
<accession>A0A087ANG1</accession>
<evidence type="ECO:0000256" key="1">
    <source>
        <dbReference type="SAM" id="MobiDB-lite"/>
    </source>
</evidence>
<organism evidence="2 3">
    <name type="scientific">Bifidobacterium pullorum subsp. gallinarum</name>
    <dbReference type="NCBI Taxonomy" id="78344"/>
    <lineage>
        <taxon>Bacteria</taxon>
        <taxon>Bacillati</taxon>
        <taxon>Actinomycetota</taxon>
        <taxon>Actinomycetes</taxon>
        <taxon>Bifidobacteriales</taxon>
        <taxon>Bifidobacteriaceae</taxon>
        <taxon>Bifidobacterium</taxon>
    </lineage>
</organism>
<dbReference type="RefSeq" id="WP_033505153.1">
    <property type="nucleotide sequence ID" value="NZ_JGYX01000005.1"/>
</dbReference>